<evidence type="ECO:0008006" key="3">
    <source>
        <dbReference type="Google" id="ProtNLM"/>
    </source>
</evidence>
<comment type="caution">
    <text evidence="1">The sequence shown here is derived from an EMBL/GenBank/DDBJ whole genome shotgun (WGS) entry which is preliminary data.</text>
</comment>
<dbReference type="RefSeq" id="WP_301815947.1">
    <property type="nucleotide sequence ID" value="NZ_JAUJZH010000042.1"/>
</dbReference>
<dbReference type="Proteomes" id="UP001169027">
    <property type="component" value="Unassembled WGS sequence"/>
</dbReference>
<sequence>MASFTIRMVLHKATWDDYTQLATEMAREGFGDIITADDGKRYRMPDAEYTGTAVDRATALNKAAAAATRVVGSRFAVLVTESAGRTWQGLEEV</sequence>
<reference evidence="1" key="1">
    <citation type="submission" date="2023-06" db="EMBL/GenBank/DDBJ databases">
        <authorList>
            <person name="Jiang Y."/>
            <person name="Liu Q."/>
        </authorList>
    </citation>
    <scope>NUCLEOTIDE SEQUENCE</scope>
    <source>
        <strain evidence="1">CGMCC 1.12090</strain>
    </source>
</reference>
<gene>
    <name evidence="1" type="ORF">Q2T77_35200</name>
</gene>
<dbReference type="EMBL" id="JAUKVY010000042">
    <property type="protein sequence ID" value="MDO1537503.1"/>
    <property type="molecule type" value="Genomic_DNA"/>
</dbReference>
<organism evidence="1 2">
    <name type="scientific">Variovorax ginsengisoli</name>
    <dbReference type="NCBI Taxonomy" id="363844"/>
    <lineage>
        <taxon>Bacteria</taxon>
        <taxon>Pseudomonadati</taxon>
        <taxon>Pseudomonadota</taxon>
        <taxon>Betaproteobacteria</taxon>
        <taxon>Burkholderiales</taxon>
        <taxon>Comamonadaceae</taxon>
        <taxon>Variovorax</taxon>
    </lineage>
</organism>
<name>A0ABT8SF57_9BURK</name>
<evidence type="ECO:0000313" key="2">
    <source>
        <dbReference type="Proteomes" id="UP001169027"/>
    </source>
</evidence>
<keyword evidence="2" id="KW-1185">Reference proteome</keyword>
<evidence type="ECO:0000313" key="1">
    <source>
        <dbReference type="EMBL" id="MDO1537503.1"/>
    </source>
</evidence>
<accession>A0ABT8SF57</accession>
<protein>
    <recommendedName>
        <fullName evidence="3">DUF2622 domain-containing protein</fullName>
    </recommendedName>
</protein>
<proteinExistence type="predicted"/>